<dbReference type="Pfam" id="PF00158">
    <property type="entry name" value="Sigma54_activat"/>
    <property type="match status" value="1"/>
</dbReference>
<reference evidence="9" key="1">
    <citation type="journal article" date="2019" name="Int. J. Syst. Evol. Microbiol.">
        <title>The Global Catalogue of Microorganisms (GCM) 10K type strain sequencing project: providing services to taxonomists for standard genome sequencing and annotation.</title>
        <authorList>
            <consortium name="The Broad Institute Genomics Platform"/>
            <consortium name="The Broad Institute Genome Sequencing Center for Infectious Disease"/>
            <person name="Wu L."/>
            <person name="Ma J."/>
        </authorList>
    </citation>
    <scope>NUCLEOTIDE SEQUENCE [LARGE SCALE GENOMIC DNA]</scope>
    <source>
        <strain evidence="9">CCUG 43111</strain>
    </source>
</reference>
<dbReference type="SMART" id="SM00989">
    <property type="entry name" value="V4R"/>
    <property type="match status" value="1"/>
</dbReference>
<dbReference type="Gene3D" id="3.40.50.300">
    <property type="entry name" value="P-loop containing nucleotide triphosphate hydrolases"/>
    <property type="match status" value="1"/>
</dbReference>
<dbReference type="Proteomes" id="UP001596101">
    <property type="component" value="Unassembled WGS sequence"/>
</dbReference>
<evidence type="ECO:0000313" key="8">
    <source>
        <dbReference type="EMBL" id="MFC5477074.1"/>
    </source>
</evidence>
<dbReference type="InterPro" id="IPR027417">
    <property type="entry name" value="P-loop_NTPase"/>
</dbReference>
<evidence type="ECO:0000256" key="6">
    <source>
        <dbReference type="SAM" id="MobiDB-lite"/>
    </source>
</evidence>
<evidence type="ECO:0000256" key="2">
    <source>
        <dbReference type="ARBA" id="ARBA00022840"/>
    </source>
</evidence>
<dbReference type="PROSITE" id="PS50045">
    <property type="entry name" value="SIGMA54_INTERACT_4"/>
    <property type="match status" value="1"/>
</dbReference>
<dbReference type="Gene3D" id="1.10.10.60">
    <property type="entry name" value="Homeodomain-like"/>
    <property type="match status" value="1"/>
</dbReference>
<feature type="domain" description="Sigma-54 factor interaction" evidence="7">
    <location>
        <begin position="260"/>
        <end position="489"/>
    </location>
</feature>
<name>A0ABW0MFS3_9BURK</name>
<dbReference type="PANTHER" id="PTHR32071:SF57">
    <property type="entry name" value="C4-DICARBOXYLATE TRANSPORT TRANSCRIPTIONAL REGULATORY PROTEIN DCTD"/>
    <property type="match status" value="1"/>
</dbReference>
<dbReference type="InterPro" id="IPR058031">
    <property type="entry name" value="AAA_lid_NorR"/>
</dbReference>
<dbReference type="RefSeq" id="WP_379751669.1">
    <property type="nucleotide sequence ID" value="NZ_JBHSMR010000004.1"/>
</dbReference>
<accession>A0ABW0MFS3</accession>
<dbReference type="InterPro" id="IPR004096">
    <property type="entry name" value="V4R"/>
</dbReference>
<dbReference type="InterPro" id="IPR025943">
    <property type="entry name" value="Sigma_54_int_dom_ATP-bd_2"/>
</dbReference>
<comment type="caution">
    <text evidence="8">The sequence shown here is derived from an EMBL/GenBank/DDBJ whole genome shotgun (WGS) entry which is preliminary data.</text>
</comment>
<evidence type="ECO:0000256" key="5">
    <source>
        <dbReference type="ARBA" id="ARBA00023163"/>
    </source>
</evidence>
<keyword evidence="3" id="KW-0805">Transcription regulation</keyword>
<dbReference type="PROSITE" id="PS00676">
    <property type="entry name" value="SIGMA54_INTERACT_2"/>
    <property type="match status" value="1"/>
</dbReference>
<dbReference type="SUPFAM" id="SSF46689">
    <property type="entry name" value="Homeodomain-like"/>
    <property type="match status" value="1"/>
</dbReference>
<gene>
    <name evidence="8" type="ORF">ACFPQ5_02655</name>
</gene>
<evidence type="ECO:0000256" key="4">
    <source>
        <dbReference type="ARBA" id="ARBA00023125"/>
    </source>
</evidence>
<dbReference type="PROSITE" id="PS00688">
    <property type="entry name" value="SIGMA54_INTERACT_3"/>
    <property type="match status" value="1"/>
</dbReference>
<keyword evidence="2" id="KW-0067">ATP-binding</keyword>
<dbReference type="Pfam" id="PF02830">
    <property type="entry name" value="V4R"/>
    <property type="match status" value="1"/>
</dbReference>
<dbReference type="EMBL" id="JBHSMR010000004">
    <property type="protein sequence ID" value="MFC5477074.1"/>
    <property type="molecule type" value="Genomic_DNA"/>
</dbReference>
<dbReference type="InterPro" id="IPR009057">
    <property type="entry name" value="Homeodomain-like_sf"/>
</dbReference>
<dbReference type="InterPro" id="IPR024096">
    <property type="entry name" value="NO_sig/Golgi_transp_ligand-bd"/>
</dbReference>
<dbReference type="InterPro" id="IPR002197">
    <property type="entry name" value="HTH_Fis"/>
</dbReference>
<keyword evidence="4" id="KW-0238">DNA-binding</keyword>
<dbReference type="PROSITE" id="PS00675">
    <property type="entry name" value="SIGMA54_INTERACT_1"/>
    <property type="match status" value="1"/>
</dbReference>
<dbReference type="InterPro" id="IPR025944">
    <property type="entry name" value="Sigma_54_int_dom_CS"/>
</dbReference>
<dbReference type="Gene3D" id="1.10.8.60">
    <property type="match status" value="1"/>
</dbReference>
<keyword evidence="9" id="KW-1185">Reference proteome</keyword>
<dbReference type="InterPro" id="IPR010523">
    <property type="entry name" value="XylR_N"/>
</dbReference>
<dbReference type="Pfam" id="PF06505">
    <property type="entry name" value="XylR_N"/>
    <property type="match status" value="1"/>
</dbReference>
<dbReference type="CDD" id="cd00009">
    <property type="entry name" value="AAA"/>
    <property type="match status" value="1"/>
</dbReference>
<dbReference type="SUPFAM" id="SSF52540">
    <property type="entry name" value="P-loop containing nucleoside triphosphate hydrolases"/>
    <property type="match status" value="1"/>
</dbReference>
<dbReference type="InterPro" id="IPR002078">
    <property type="entry name" value="Sigma_54_int"/>
</dbReference>
<dbReference type="SUPFAM" id="SSF111126">
    <property type="entry name" value="Ligand-binding domain in the NO signalling and Golgi transport"/>
    <property type="match status" value="1"/>
</dbReference>
<dbReference type="PRINTS" id="PR01590">
    <property type="entry name" value="HTHFIS"/>
</dbReference>
<dbReference type="Pfam" id="PF02954">
    <property type="entry name" value="HTH_8"/>
    <property type="match status" value="1"/>
</dbReference>
<feature type="region of interest" description="Disordered" evidence="6">
    <location>
        <begin position="229"/>
        <end position="251"/>
    </location>
</feature>
<dbReference type="SMART" id="SM00382">
    <property type="entry name" value="AAA"/>
    <property type="match status" value="1"/>
</dbReference>
<evidence type="ECO:0000313" key="9">
    <source>
        <dbReference type="Proteomes" id="UP001596101"/>
    </source>
</evidence>
<evidence type="ECO:0000259" key="7">
    <source>
        <dbReference type="PROSITE" id="PS50045"/>
    </source>
</evidence>
<proteinExistence type="predicted"/>
<dbReference type="InterPro" id="IPR003593">
    <property type="entry name" value="AAA+_ATPase"/>
</dbReference>
<sequence>MQSKSTVADAGAGPGVSLRLHIPDKIEDKIFPNIRDLAERLHFSPTDGRIWLDDSRMILLRTEAFGALRQELIESLGVESARGLLTRMGYLAGSKDAALARKVRPGDNQTNMFMVGPQMHGLEGVVRAEPVRLEIDSATGHFYCEVVWKDSSEDESHISIYGLGSEPACWMQTGYASGYSSAFMGKRILFREVECSSTGAAHCRVIGKPVEEWDDPELDMKYLEAQPLQQRRGVAPGSAPQPASGAPLPAGGGSGGHAVAIGASAGFFGVIHRINRVAGTRATVLLLGESGVGKSMFACEVHSKSPRANKPLIQLNCAAMPEQLMESELFGVDKGAYTGVNESRPGRFEAADGGTIFLDEIACLSLTAQAKLLRVLQSGELEHLGSTRTRKVDVRVVAATNENLKVAVEEGRFRKDLYYRLNVFPILIPPLRERRADIPLLLEKLLRELCQRHGRQVSGVTNRAMQALLTHRWPGNIRELENVLERGIILADEGGAIDIPHLFSVDESPANSTQLGLAELAALTPAMPSLAETTGLGPASGTSIDEWASGVIARQQSTLGQIEDALMQAALKSAHGNISKAASLLGITRAQMDYRTKKLPQPR</sequence>
<feature type="compositionally biased region" description="Low complexity" evidence="6">
    <location>
        <begin position="235"/>
        <end position="249"/>
    </location>
</feature>
<keyword evidence="5" id="KW-0804">Transcription</keyword>
<keyword evidence="1" id="KW-0547">Nucleotide-binding</keyword>
<protein>
    <submittedName>
        <fullName evidence="8">Sigma 54-interacting transcriptional regulator</fullName>
    </submittedName>
</protein>
<dbReference type="InterPro" id="IPR025662">
    <property type="entry name" value="Sigma_54_int_dom_ATP-bd_1"/>
</dbReference>
<evidence type="ECO:0000256" key="3">
    <source>
        <dbReference type="ARBA" id="ARBA00023015"/>
    </source>
</evidence>
<dbReference type="Gene3D" id="3.30.1380.20">
    <property type="entry name" value="Trafficking protein particle complex subunit 3"/>
    <property type="match status" value="1"/>
</dbReference>
<organism evidence="8 9">
    <name type="scientific">Massilia suwonensis</name>
    <dbReference type="NCBI Taxonomy" id="648895"/>
    <lineage>
        <taxon>Bacteria</taxon>
        <taxon>Pseudomonadati</taxon>
        <taxon>Pseudomonadota</taxon>
        <taxon>Betaproteobacteria</taxon>
        <taxon>Burkholderiales</taxon>
        <taxon>Oxalobacteraceae</taxon>
        <taxon>Telluria group</taxon>
        <taxon>Massilia</taxon>
    </lineage>
</organism>
<dbReference type="Pfam" id="PF25601">
    <property type="entry name" value="AAA_lid_14"/>
    <property type="match status" value="1"/>
</dbReference>
<evidence type="ECO:0000256" key="1">
    <source>
        <dbReference type="ARBA" id="ARBA00022741"/>
    </source>
</evidence>
<dbReference type="PANTHER" id="PTHR32071">
    <property type="entry name" value="TRANSCRIPTIONAL REGULATORY PROTEIN"/>
    <property type="match status" value="1"/>
</dbReference>